<feature type="domain" description="Xylose isomerase-like TIM barrel" evidence="1">
    <location>
        <begin position="23"/>
        <end position="255"/>
    </location>
</feature>
<gene>
    <name evidence="2" type="ORF">J34TS1_62520</name>
</gene>
<proteinExistence type="predicted"/>
<dbReference type="SUPFAM" id="SSF51658">
    <property type="entry name" value="Xylose isomerase-like"/>
    <property type="match status" value="1"/>
</dbReference>
<dbReference type="InterPro" id="IPR036237">
    <property type="entry name" value="Xyl_isomerase-like_sf"/>
</dbReference>
<dbReference type="AlphaFoldDB" id="A0A919YNK0"/>
<dbReference type="EMBL" id="BORT01000054">
    <property type="protein sequence ID" value="GIO51487.1"/>
    <property type="molecule type" value="Genomic_DNA"/>
</dbReference>
<dbReference type="InterPro" id="IPR050312">
    <property type="entry name" value="IolE/XylAMocC-like"/>
</dbReference>
<keyword evidence="3" id="KW-1185">Reference proteome</keyword>
<dbReference type="RefSeq" id="WP_212981465.1">
    <property type="nucleotide sequence ID" value="NZ_AP025343.1"/>
</dbReference>
<dbReference type="PANTHER" id="PTHR12110">
    <property type="entry name" value="HYDROXYPYRUVATE ISOMERASE"/>
    <property type="match status" value="1"/>
</dbReference>
<evidence type="ECO:0000313" key="3">
    <source>
        <dbReference type="Proteomes" id="UP000682811"/>
    </source>
</evidence>
<name>A0A919YNK0_9BACL</name>
<accession>A0A919YNK0</accession>
<sequence>MTINPGQWKLGTYWDDKEPHSLEQIREAGYSCIELNLDNYKSPADTVTPENFARYDSAVQTAKRLGLEVWSVHLPFGSQWDISDLDDTVRESAIKGNIQIMDWVKGWGARVLVIHPSFEPIQNEERAGRLVKAAETIRLLSGEAAKRGLHLAVEDLPRTCLGNNAEEIAALIKDAPEAVVCCDSNHLLTETPESFIRAIGSRIMTLHISDYDGVNERHWIPGRGIVKWVEVVRALVEIGYAGPFMYEADYENPQDVVASFRAILNAYREAGQGVQ</sequence>
<comment type="caution">
    <text evidence="2">The sequence shown here is derived from an EMBL/GenBank/DDBJ whole genome shotgun (WGS) entry which is preliminary data.</text>
</comment>
<reference evidence="2 3" key="1">
    <citation type="submission" date="2021-03" db="EMBL/GenBank/DDBJ databases">
        <title>Antimicrobial resistance genes in bacteria isolated from Japanese honey, and their potential for conferring macrolide and lincosamide resistance in the American foulbrood pathogen Paenibacillus larvae.</title>
        <authorList>
            <person name="Okamoto M."/>
            <person name="Kumagai M."/>
            <person name="Kanamori H."/>
            <person name="Takamatsu D."/>
        </authorList>
    </citation>
    <scope>NUCLEOTIDE SEQUENCE [LARGE SCALE GENOMIC DNA]</scope>
    <source>
        <strain evidence="2 3">J34TS1</strain>
    </source>
</reference>
<evidence type="ECO:0000313" key="2">
    <source>
        <dbReference type="EMBL" id="GIO51487.1"/>
    </source>
</evidence>
<dbReference type="InterPro" id="IPR013022">
    <property type="entry name" value="Xyl_isomerase-like_TIM-brl"/>
</dbReference>
<dbReference type="Proteomes" id="UP000682811">
    <property type="component" value="Unassembled WGS sequence"/>
</dbReference>
<evidence type="ECO:0000259" key="1">
    <source>
        <dbReference type="Pfam" id="PF01261"/>
    </source>
</evidence>
<protein>
    <recommendedName>
        <fullName evidence="1">Xylose isomerase-like TIM barrel domain-containing protein</fullName>
    </recommendedName>
</protein>
<dbReference type="Pfam" id="PF01261">
    <property type="entry name" value="AP_endonuc_2"/>
    <property type="match status" value="1"/>
</dbReference>
<dbReference type="Gene3D" id="3.20.20.150">
    <property type="entry name" value="Divalent-metal-dependent TIM barrel enzymes"/>
    <property type="match status" value="1"/>
</dbReference>
<dbReference type="PANTHER" id="PTHR12110:SF53">
    <property type="entry name" value="BLR5974 PROTEIN"/>
    <property type="match status" value="1"/>
</dbReference>
<organism evidence="2 3">
    <name type="scientific">Paenibacillus azoreducens</name>
    <dbReference type="NCBI Taxonomy" id="116718"/>
    <lineage>
        <taxon>Bacteria</taxon>
        <taxon>Bacillati</taxon>
        <taxon>Bacillota</taxon>
        <taxon>Bacilli</taxon>
        <taxon>Bacillales</taxon>
        <taxon>Paenibacillaceae</taxon>
        <taxon>Paenibacillus</taxon>
    </lineage>
</organism>